<name>X0U7K3_9ZZZZ</name>
<reference evidence="1" key="1">
    <citation type="journal article" date="2014" name="Front. Microbiol.">
        <title>High frequency of phylogenetically diverse reductive dehalogenase-homologous genes in deep subseafloor sedimentary metagenomes.</title>
        <authorList>
            <person name="Kawai M."/>
            <person name="Futagami T."/>
            <person name="Toyoda A."/>
            <person name="Takaki Y."/>
            <person name="Nishi S."/>
            <person name="Hori S."/>
            <person name="Arai W."/>
            <person name="Tsubouchi T."/>
            <person name="Morono Y."/>
            <person name="Uchiyama I."/>
            <person name="Ito T."/>
            <person name="Fujiyama A."/>
            <person name="Inagaki F."/>
            <person name="Takami H."/>
        </authorList>
    </citation>
    <scope>NUCLEOTIDE SEQUENCE</scope>
    <source>
        <strain evidence="1">Expedition CK06-06</strain>
    </source>
</reference>
<accession>X0U7K3</accession>
<sequence length="232" mass="25875">MRKRPGSAAFRAALALSFLTALPAAAEWVDWIAEGDLGFEYDSNLNNAGFSSEEEYDLTWIPELRLGRAYQFAGSTRIQAAIEVRGEIHHRWTDLNAIAGGGRISLFHKFGLGDAPWARVFFAGGYEKIGDDERSGSRMEVGAQTGMRFSPRFDATLGYKFTARDGEDGAMVMGLPGMRTDVWDQQFHEVIADGHFLVTEHLLATIGYEFRHGDLYSNARDKQWIALMQADV</sequence>
<proteinExistence type="predicted"/>
<evidence type="ECO:0000313" key="1">
    <source>
        <dbReference type="EMBL" id="GAF96352.1"/>
    </source>
</evidence>
<protein>
    <submittedName>
        <fullName evidence="1">Uncharacterized protein</fullName>
    </submittedName>
</protein>
<comment type="caution">
    <text evidence="1">The sequence shown here is derived from an EMBL/GenBank/DDBJ whole genome shotgun (WGS) entry which is preliminary data.</text>
</comment>
<feature type="non-terminal residue" evidence="1">
    <location>
        <position position="232"/>
    </location>
</feature>
<dbReference type="EMBL" id="BARS01015967">
    <property type="protein sequence ID" value="GAF96352.1"/>
    <property type="molecule type" value="Genomic_DNA"/>
</dbReference>
<gene>
    <name evidence="1" type="ORF">S01H1_26351</name>
</gene>
<organism evidence="1">
    <name type="scientific">marine sediment metagenome</name>
    <dbReference type="NCBI Taxonomy" id="412755"/>
    <lineage>
        <taxon>unclassified sequences</taxon>
        <taxon>metagenomes</taxon>
        <taxon>ecological metagenomes</taxon>
    </lineage>
</organism>
<dbReference type="AlphaFoldDB" id="X0U7K3"/>